<protein>
    <submittedName>
        <fullName evidence="2">Uncharacterized protein</fullName>
    </submittedName>
</protein>
<keyword evidence="3" id="KW-1185">Reference proteome</keyword>
<sequence>MGAKGYRRDVNESLLGPADMNIDVPISDARRIEAAARQLGVGVVMLALCCEPKSEVISAARWWQAIANNPVRRASATGAGRFMSAKRMLPATRAPAPELACCSMVTKRVEQPTTFTDFFFGAASAGGGAGEPGALRADGGCSVRAADCEVLKQKAACSAALDSNARDAGGKLARCISDASWIALVISTGHVPLPAAEAVGWLDCWWTRASLGARHGARGRGNSAPRVEPLAWGAASARRRKPNLQDGGQQLPTPAGRNGGNVVCSKMGFECRGHMAQEDAGEKMRLRLPSNDGGNEGESLDTRMLVECSLANVLDSRIRIAALPSSDVMRTYVFQVAGNVEDLRLLWLSPSIRELTDLTSPATKVQVPVQPANYRPERIVNYGATAQITSHTRPLTAASIVQSRSAGGEKLAARLGWEREKSLNGVGKVGSKDFMPSRLAGSGSNCLEGGAGTGSWQGLWVQGPAASCLDSEDNEAGLRVSSWPRLAGASDGANTSGIDSKLGPVPKWQAAIAHDLDPPRIGNGDREIHVSEANVAGDPCPSFLADPGDGSLERKGAGKGGWPRKRGQREGEQGGPPKHVSRYAYTSQWWGCRSGAAPVKEPEGGSSVWAPPADGFYAQHGEAAAAGVAEFCKSAFLRLASVAQGSPGSTPALMPRLAGCSQKRDEGSVDSNLDPSLQRQVATVAPALRQTRAAARSSGAPLRRNTPERGHAIR</sequence>
<feature type="region of interest" description="Disordered" evidence="1">
    <location>
        <begin position="533"/>
        <end position="580"/>
    </location>
</feature>
<reference evidence="2 3" key="1">
    <citation type="submission" date="2016-02" db="EMBL/GenBank/DDBJ databases">
        <title>Genome analysis of coral dinoflagellate symbionts highlights evolutionary adaptations to a symbiotic lifestyle.</title>
        <authorList>
            <person name="Aranda M."/>
            <person name="Li Y."/>
            <person name="Liew Y.J."/>
            <person name="Baumgarten S."/>
            <person name="Simakov O."/>
            <person name="Wilson M."/>
            <person name="Piel J."/>
            <person name="Ashoor H."/>
            <person name="Bougouffa S."/>
            <person name="Bajic V.B."/>
            <person name="Ryu T."/>
            <person name="Ravasi T."/>
            <person name="Bayer T."/>
            <person name="Micklem G."/>
            <person name="Kim H."/>
            <person name="Bhak J."/>
            <person name="Lajeunesse T.C."/>
            <person name="Voolstra C.R."/>
        </authorList>
    </citation>
    <scope>NUCLEOTIDE SEQUENCE [LARGE SCALE GENOMIC DNA]</scope>
    <source>
        <strain evidence="2 3">CCMP2467</strain>
    </source>
</reference>
<organism evidence="2 3">
    <name type="scientific">Symbiodinium microadriaticum</name>
    <name type="common">Dinoflagellate</name>
    <name type="synonym">Zooxanthella microadriatica</name>
    <dbReference type="NCBI Taxonomy" id="2951"/>
    <lineage>
        <taxon>Eukaryota</taxon>
        <taxon>Sar</taxon>
        <taxon>Alveolata</taxon>
        <taxon>Dinophyceae</taxon>
        <taxon>Suessiales</taxon>
        <taxon>Symbiodiniaceae</taxon>
        <taxon>Symbiodinium</taxon>
    </lineage>
</organism>
<dbReference type="AlphaFoldDB" id="A0A1Q9D8B2"/>
<comment type="caution">
    <text evidence="2">The sequence shown here is derived from an EMBL/GenBank/DDBJ whole genome shotgun (WGS) entry which is preliminary data.</text>
</comment>
<dbReference type="Proteomes" id="UP000186817">
    <property type="component" value="Unassembled WGS sequence"/>
</dbReference>
<feature type="region of interest" description="Disordered" evidence="1">
    <location>
        <begin position="689"/>
        <end position="714"/>
    </location>
</feature>
<dbReference type="EMBL" id="LSRX01000666">
    <property type="protein sequence ID" value="OLP91425.1"/>
    <property type="molecule type" value="Genomic_DNA"/>
</dbReference>
<evidence type="ECO:0000256" key="1">
    <source>
        <dbReference type="SAM" id="MobiDB-lite"/>
    </source>
</evidence>
<evidence type="ECO:0000313" key="2">
    <source>
        <dbReference type="EMBL" id="OLP91425.1"/>
    </source>
</evidence>
<name>A0A1Q9D8B2_SYMMI</name>
<feature type="region of interest" description="Disordered" evidence="1">
    <location>
        <begin position="236"/>
        <end position="257"/>
    </location>
</feature>
<gene>
    <name evidence="2" type="ORF">AK812_SmicGene26893</name>
</gene>
<feature type="compositionally biased region" description="Basic and acidic residues" evidence="1">
    <location>
        <begin position="705"/>
        <end position="714"/>
    </location>
</feature>
<evidence type="ECO:0000313" key="3">
    <source>
        <dbReference type="Proteomes" id="UP000186817"/>
    </source>
</evidence>
<accession>A0A1Q9D8B2</accession>
<proteinExistence type="predicted"/>